<evidence type="ECO:0000259" key="1">
    <source>
        <dbReference type="Pfam" id="PF00534"/>
    </source>
</evidence>
<dbReference type="PANTHER" id="PTHR45947:SF3">
    <property type="entry name" value="SULFOQUINOVOSYL TRANSFERASE SQD2"/>
    <property type="match status" value="1"/>
</dbReference>
<accession>A0ABW1KQI9</accession>
<dbReference type="SUPFAM" id="SSF53756">
    <property type="entry name" value="UDP-Glycosyltransferase/glycogen phosphorylase"/>
    <property type="match status" value="1"/>
</dbReference>
<dbReference type="Gene3D" id="3.40.50.2000">
    <property type="entry name" value="Glycogen Phosphorylase B"/>
    <property type="match status" value="2"/>
</dbReference>
<feature type="domain" description="Glycosyltransferase subfamily 4-like N-terminal" evidence="2">
    <location>
        <begin position="68"/>
        <end position="200"/>
    </location>
</feature>
<evidence type="ECO:0000313" key="4">
    <source>
        <dbReference type="Proteomes" id="UP001596116"/>
    </source>
</evidence>
<feature type="domain" description="Glycosyl transferase family 1" evidence="1">
    <location>
        <begin position="207"/>
        <end position="369"/>
    </location>
</feature>
<protein>
    <submittedName>
        <fullName evidence="3">Glycosyltransferase</fullName>
        <ecNumber evidence="3">2.4.-.-</ecNumber>
    </submittedName>
</protein>
<dbReference type="GO" id="GO:0016757">
    <property type="term" value="F:glycosyltransferase activity"/>
    <property type="evidence" value="ECO:0007669"/>
    <property type="project" value="UniProtKB-KW"/>
</dbReference>
<proteinExistence type="predicted"/>
<dbReference type="InterPro" id="IPR001296">
    <property type="entry name" value="Glyco_trans_1"/>
</dbReference>
<dbReference type="Gene3D" id="3.20.20.370">
    <property type="entry name" value="Glycoside hydrolase/deacetylase"/>
    <property type="match status" value="1"/>
</dbReference>
<dbReference type="Pfam" id="PF00534">
    <property type="entry name" value="Glycos_transf_1"/>
    <property type="match status" value="1"/>
</dbReference>
<dbReference type="CDD" id="cd03798">
    <property type="entry name" value="GT4_WlbH-like"/>
    <property type="match status" value="1"/>
</dbReference>
<dbReference type="InterPro" id="IPR050194">
    <property type="entry name" value="Glycosyltransferase_grp1"/>
</dbReference>
<gene>
    <name evidence="3" type="ORF">ACFMB1_00830</name>
</gene>
<name>A0ABW1KQI9_9PROT</name>
<dbReference type="Proteomes" id="UP001596116">
    <property type="component" value="Unassembled WGS sequence"/>
</dbReference>
<reference evidence="3 4" key="1">
    <citation type="submission" date="2024-09" db="EMBL/GenBank/DDBJ databases">
        <authorList>
            <person name="Zhang Z.-H."/>
        </authorList>
    </citation>
    <scope>NUCLEOTIDE SEQUENCE [LARGE SCALE GENOMIC DNA]</scope>
    <source>
        <strain evidence="3 4">HHTR114</strain>
    </source>
</reference>
<comment type="caution">
    <text evidence="3">The sequence shown here is derived from an EMBL/GenBank/DDBJ whole genome shotgun (WGS) entry which is preliminary data.</text>
</comment>
<evidence type="ECO:0000313" key="3">
    <source>
        <dbReference type="EMBL" id="MFC6034063.1"/>
    </source>
</evidence>
<evidence type="ECO:0000259" key="2">
    <source>
        <dbReference type="Pfam" id="PF13439"/>
    </source>
</evidence>
<sequence length="721" mass="79656">MRILLFSTLYPNAARPAHGVFVENRLTAYCQKYDADVKVIAPVPWFPFTHPMFGEYADFARAPHRETRNGFDVFHPRYFIPPKVAMDVAPVSLTRCLRKAARELIDNGWDFDFIDAHYFYPDAVAAAQVARELGKPFVVTARGTDVTLLPSFTRPRRLIQDTAQRADAIITVAASLKQELVRLGATEQKITVLRNGVDLEAFSPADREQERRVLGADGLVLASVGHLIERKGHDLVIEALKFLPGATLLIAGSGPMRASLENQAAAAGVADRVRFLGEVGHHELRGVYSAADVLVLASSREGWPNVLLEAMACGAPCVATDVGGVREVIAAPEAGRLVTERNPEAIAFEVKALLASPPGRKKTRAYAERHSWGETADGMHRIFKELTDKAAAGQALKTAPIEIGNAPYRPRLIVTVDTEETFDWSRFDDDTWRVCDPSGIERFQALCEEINVSPLYFLTLPMMEDKKTAGLFKSLHTRELASFGLHLHQWATPPGDYRGEFYSFQKNLPRDVQRKKLKSLAQAHEGLFGEKAQAHRAGRYGISKACYDLLAEIGVKLDFSPSAGFDFSNRGGPDFSSMSNCPFAAFANDWRIDVTPVCGARAIARTRSFLSQEKAEPGFPGYMKEQSPDMSRAMRLSPEGTSLVELQALTRRLVQDKTPVLTFTLHSTSLTAGANVYAPDAEDVDEMLRTSAAYLRWFKETVGGDIVSLKDLDDFYAAVRS</sequence>
<dbReference type="RefSeq" id="WP_379880627.1">
    <property type="nucleotide sequence ID" value="NZ_JBHPON010000001.1"/>
</dbReference>
<dbReference type="InterPro" id="IPR028098">
    <property type="entry name" value="Glyco_trans_4-like_N"/>
</dbReference>
<dbReference type="Pfam" id="PF13439">
    <property type="entry name" value="Glyco_transf_4"/>
    <property type="match status" value="1"/>
</dbReference>
<dbReference type="PANTHER" id="PTHR45947">
    <property type="entry name" value="SULFOQUINOVOSYL TRANSFERASE SQD2"/>
    <property type="match status" value="1"/>
</dbReference>
<organism evidence="3 4">
    <name type="scientific">Hyphococcus aureus</name>
    <dbReference type="NCBI Taxonomy" id="2666033"/>
    <lineage>
        <taxon>Bacteria</taxon>
        <taxon>Pseudomonadati</taxon>
        <taxon>Pseudomonadota</taxon>
        <taxon>Alphaproteobacteria</taxon>
        <taxon>Parvularculales</taxon>
        <taxon>Parvularculaceae</taxon>
        <taxon>Hyphococcus</taxon>
    </lineage>
</organism>
<keyword evidence="3" id="KW-0328">Glycosyltransferase</keyword>
<dbReference type="EMBL" id="JBHPON010000001">
    <property type="protein sequence ID" value="MFC6034063.1"/>
    <property type="molecule type" value="Genomic_DNA"/>
</dbReference>
<keyword evidence="3" id="KW-0808">Transferase</keyword>
<dbReference type="EC" id="2.4.-.-" evidence="3"/>
<keyword evidence="4" id="KW-1185">Reference proteome</keyword>